<dbReference type="InterPro" id="IPR029058">
    <property type="entry name" value="AB_hydrolase_fold"/>
</dbReference>
<dbReference type="Proteomes" id="UP001165460">
    <property type="component" value="Unassembled WGS sequence"/>
</dbReference>
<accession>A0ABS9ZYD1</accession>
<evidence type="ECO:0000256" key="1">
    <source>
        <dbReference type="SAM" id="SignalP"/>
    </source>
</evidence>
<sequence length="319" mass="36654">MQYLKLALFFTLLLVKTATAQLALSQKIAGFKTLKIDTGIILTIDEPVNFNYKRPLKVILYALPNGNTTMQTYGKKLSANDDWHFDIQHIGAQTAFIRETDKHSNYVVVYAENDLKSWPAWRKKYKNADQVITNIVASLYEKYKNFNPEIYLTGHSGGGSFIFGYIGANNQIADYVKRIGFIDATYAYNTPQHKDKLLNWLEDKNKTLQVIAYNDSVVVLNGKPLVSPKGGTWYRSQLMAKDLTEKINLSNLNLSDRMDFFNKNHTIDFVLIKNPEAKIYHTNLVEKNGFISLIFNGTKFKSRNYTFWSDRAYSKYISD</sequence>
<evidence type="ECO:0008006" key="4">
    <source>
        <dbReference type="Google" id="ProtNLM"/>
    </source>
</evidence>
<proteinExistence type="predicted"/>
<keyword evidence="3" id="KW-1185">Reference proteome</keyword>
<dbReference type="SUPFAM" id="SSF53474">
    <property type="entry name" value="alpha/beta-Hydrolases"/>
    <property type="match status" value="1"/>
</dbReference>
<keyword evidence="1" id="KW-0732">Signal</keyword>
<evidence type="ECO:0000313" key="3">
    <source>
        <dbReference type="Proteomes" id="UP001165460"/>
    </source>
</evidence>
<protein>
    <recommendedName>
        <fullName evidence="4">Alpha/beta hydrolase</fullName>
    </recommendedName>
</protein>
<feature type="chain" id="PRO_5046190998" description="Alpha/beta hydrolase" evidence="1">
    <location>
        <begin position="21"/>
        <end position="319"/>
    </location>
</feature>
<name>A0ABS9ZYD1_9SPHI</name>
<comment type="caution">
    <text evidence="2">The sequence shown here is derived from an EMBL/GenBank/DDBJ whole genome shotgun (WGS) entry which is preliminary data.</text>
</comment>
<gene>
    <name evidence="2" type="ORF">MMF97_11480</name>
</gene>
<evidence type="ECO:0000313" key="2">
    <source>
        <dbReference type="EMBL" id="MCJ0743336.1"/>
    </source>
</evidence>
<organism evidence="2 3">
    <name type="scientific">Pedobacter montanisoli</name>
    <dbReference type="NCBI Taxonomy" id="2923277"/>
    <lineage>
        <taxon>Bacteria</taxon>
        <taxon>Pseudomonadati</taxon>
        <taxon>Bacteroidota</taxon>
        <taxon>Sphingobacteriia</taxon>
        <taxon>Sphingobacteriales</taxon>
        <taxon>Sphingobacteriaceae</taxon>
        <taxon>Pedobacter</taxon>
    </lineage>
</organism>
<dbReference type="RefSeq" id="WP_243362482.1">
    <property type="nucleotide sequence ID" value="NZ_JALGBH010000002.1"/>
</dbReference>
<feature type="signal peptide" evidence="1">
    <location>
        <begin position="1"/>
        <end position="20"/>
    </location>
</feature>
<reference evidence="2" key="1">
    <citation type="submission" date="2022-03" db="EMBL/GenBank/DDBJ databases">
        <authorList>
            <person name="Woo C.Y."/>
        </authorList>
    </citation>
    <scope>NUCLEOTIDE SEQUENCE</scope>
    <source>
        <strain evidence="2">CYS-01</strain>
    </source>
</reference>
<dbReference type="EMBL" id="JALGBH010000002">
    <property type="protein sequence ID" value="MCJ0743336.1"/>
    <property type="molecule type" value="Genomic_DNA"/>
</dbReference>